<gene>
    <name evidence="2" type="ORF">PCANC_19347</name>
</gene>
<comment type="caution">
    <text evidence="2">The sequence shown here is derived from an EMBL/GenBank/DDBJ whole genome shotgun (WGS) entry which is preliminary data.</text>
</comment>
<feature type="compositionally biased region" description="Polar residues" evidence="1">
    <location>
        <begin position="72"/>
        <end position="84"/>
    </location>
</feature>
<evidence type="ECO:0000313" key="2">
    <source>
        <dbReference type="EMBL" id="PLW11324.1"/>
    </source>
</evidence>
<sequence>MAGDRSPPRSNSPSVLAQTGLSTPNLIKKQQQLLCDDAALPFLTGGTNPTASDNPKMLKDKHKQSSHHAPPQIQQLPPQSNINPNPHIPTPSASASSIPPHIRHQQQGDTLFVSSNPTIQPPPNFSPMTNVNNLPDIPCFRLPANHPMFTEYFNKQSSPHYPSPDPRNQYPPHQTYHQRQDQLNQAIKDNQLQRQGDEDQKNTATIINAAVNQIRARDKLLADGSNFCKWNRCIRELAY</sequence>
<protein>
    <submittedName>
        <fullName evidence="2">Uncharacterized protein</fullName>
    </submittedName>
</protein>
<feature type="compositionally biased region" description="Polar residues" evidence="1">
    <location>
        <begin position="8"/>
        <end position="23"/>
    </location>
</feature>
<feature type="compositionally biased region" description="Low complexity" evidence="1">
    <location>
        <begin position="90"/>
        <end position="100"/>
    </location>
</feature>
<reference evidence="2 3" key="1">
    <citation type="submission" date="2017-11" db="EMBL/GenBank/DDBJ databases">
        <title>De novo assembly and phasing of dikaryotic genomes from two isolates of Puccinia coronata f. sp. avenae, the causal agent of oat crown rust.</title>
        <authorList>
            <person name="Miller M.E."/>
            <person name="Zhang Y."/>
            <person name="Omidvar V."/>
            <person name="Sperschneider J."/>
            <person name="Schwessinger B."/>
            <person name="Raley C."/>
            <person name="Palmer J.M."/>
            <person name="Garnica D."/>
            <person name="Upadhyaya N."/>
            <person name="Rathjen J."/>
            <person name="Taylor J.M."/>
            <person name="Park R.F."/>
            <person name="Dodds P.N."/>
            <person name="Hirsch C.D."/>
            <person name="Kianian S.F."/>
            <person name="Figueroa M."/>
        </authorList>
    </citation>
    <scope>NUCLEOTIDE SEQUENCE [LARGE SCALE GENOMIC DNA]</scope>
    <source>
        <strain evidence="2">12NC29</strain>
    </source>
</reference>
<dbReference type="Proteomes" id="UP000235388">
    <property type="component" value="Unassembled WGS sequence"/>
</dbReference>
<evidence type="ECO:0000313" key="3">
    <source>
        <dbReference type="Proteomes" id="UP000235388"/>
    </source>
</evidence>
<dbReference type="AlphaFoldDB" id="A0A2N5SDP2"/>
<dbReference type="EMBL" id="PGCJ01001024">
    <property type="protein sequence ID" value="PLW11324.1"/>
    <property type="molecule type" value="Genomic_DNA"/>
</dbReference>
<organism evidence="2 3">
    <name type="scientific">Puccinia coronata f. sp. avenae</name>
    <dbReference type="NCBI Taxonomy" id="200324"/>
    <lineage>
        <taxon>Eukaryota</taxon>
        <taxon>Fungi</taxon>
        <taxon>Dikarya</taxon>
        <taxon>Basidiomycota</taxon>
        <taxon>Pucciniomycotina</taxon>
        <taxon>Pucciniomycetes</taxon>
        <taxon>Pucciniales</taxon>
        <taxon>Pucciniaceae</taxon>
        <taxon>Puccinia</taxon>
    </lineage>
</organism>
<accession>A0A2N5SDP2</accession>
<proteinExistence type="predicted"/>
<feature type="region of interest" description="Disordered" evidence="1">
    <location>
        <begin position="40"/>
        <end position="104"/>
    </location>
</feature>
<feature type="region of interest" description="Disordered" evidence="1">
    <location>
        <begin position="1"/>
        <end position="23"/>
    </location>
</feature>
<keyword evidence="3" id="KW-1185">Reference proteome</keyword>
<name>A0A2N5SDP2_9BASI</name>
<feature type="region of interest" description="Disordered" evidence="1">
    <location>
        <begin position="153"/>
        <end position="177"/>
    </location>
</feature>
<feature type="non-terminal residue" evidence="2">
    <location>
        <position position="239"/>
    </location>
</feature>
<evidence type="ECO:0000256" key="1">
    <source>
        <dbReference type="SAM" id="MobiDB-lite"/>
    </source>
</evidence>